<comment type="caution">
    <text evidence="2">The sequence shown here is derived from an EMBL/GenBank/DDBJ whole genome shotgun (WGS) entry which is preliminary data.</text>
</comment>
<dbReference type="STRING" id="128403.WA1_46485"/>
<evidence type="ECO:0000313" key="2">
    <source>
        <dbReference type="EMBL" id="KYC37085.1"/>
    </source>
</evidence>
<evidence type="ECO:0000256" key="1">
    <source>
        <dbReference type="SAM" id="Phobius"/>
    </source>
</evidence>
<dbReference type="RefSeq" id="WP_017744901.1">
    <property type="nucleotide sequence ID" value="NZ_KQ976354.1"/>
</dbReference>
<feature type="transmembrane region" description="Helical" evidence="1">
    <location>
        <begin position="36"/>
        <end position="53"/>
    </location>
</feature>
<feature type="transmembrane region" description="Helical" evidence="1">
    <location>
        <begin position="248"/>
        <end position="264"/>
    </location>
</feature>
<evidence type="ECO:0008006" key="4">
    <source>
        <dbReference type="Google" id="ProtNLM"/>
    </source>
</evidence>
<keyword evidence="1" id="KW-1133">Transmembrane helix</keyword>
<proteinExistence type="predicted"/>
<protein>
    <recommendedName>
        <fullName evidence="4">Oligosaccharide repeat unit polymerase</fullName>
    </recommendedName>
</protein>
<keyword evidence="3" id="KW-1185">Reference proteome</keyword>
<feature type="transmembrane region" description="Helical" evidence="1">
    <location>
        <begin position="65"/>
        <end position="86"/>
    </location>
</feature>
<accession>A0A139WXB9</accession>
<name>A0A139WXB9_9CYAN</name>
<reference evidence="2 3" key="1">
    <citation type="journal article" date="2013" name="Genome Biol. Evol.">
        <title>Genomes of Stigonematalean cyanobacteria (subsection V) and the evolution of oxygenic photosynthesis from prokaryotes to plastids.</title>
        <authorList>
            <person name="Dagan T."/>
            <person name="Roettger M."/>
            <person name="Stucken K."/>
            <person name="Landan G."/>
            <person name="Koch R."/>
            <person name="Major P."/>
            <person name="Gould S.B."/>
            <person name="Goremykin V.V."/>
            <person name="Rippka R."/>
            <person name="Tandeau de Marsac N."/>
            <person name="Gugger M."/>
            <person name="Lockhart P.J."/>
            <person name="Allen J.F."/>
            <person name="Brune I."/>
            <person name="Maus I."/>
            <person name="Puhler A."/>
            <person name="Martin W.F."/>
        </authorList>
    </citation>
    <scope>NUCLEOTIDE SEQUENCE [LARGE SCALE GENOMIC DNA]</scope>
    <source>
        <strain evidence="2 3">PCC 7110</strain>
    </source>
</reference>
<feature type="transmembrane region" description="Helical" evidence="1">
    <location>
        <begin position="12"/>
        <end position="30"/>
    </location>
</feature>
<evidence type="ECO:0000313" key="3">
    <source>
        <dbReference type="Proteomes" id="UP000076925"/>
    </source>
</evidence>
<keyword evidence="1" id="KW-0812">Transmembrane</keyword>
<feature type="transmembrane region" description="Helical" evidence="1">
    <location>
        <begin position="465"/>
        <end position="483"/>
    </location>
</feature>
<sequence length="494" mass="56266">MNQQNIKTQSRNDSVIFAILICILTLVFFFQTSEQFLHWFVIPVTLCGILICIDAIEWFRGRLDIFSPIGVLGLLGFHFFFLAPLLHVGWDKWFDGITPPNDWRPWLGGMAILNFLGLLMYRFSREIYLKPAQGKLAQTVWIINKQHFAIVLSFALTLCGVLQLLVYKQYGGLAGYINAFADLESQAGVGQGWLLMICESFPIIAMMGFTIYARNKKYLQNWCVLLIVLIVFFGLKLLFGGLRGSRSNTVWALLWAVGMIHLWIRPINKKQIGLVLVFVFLFMFFYGFLKSGGIEGVEVAFQGQEARQEYIQEKGRTWDNVILGDLGRSDLHAFMLYRIMHPDTDYQLAWGRTYFAAFSILIPKPLWPLPEKPFNKSQEGTDLQYGMGSYAPEDFVSSKVYGLAGETMLNFGPFAIPFAFILLGIVVGYIERWFQTLSALDTRLLMLPMLVNFNFIILVGDLDNIIFFLVTVGAVPFLVLLLSSKKTIVNFRLG</sequence>
<dbReference type="EMBL" id="ANNX02000047">
    <property type="protein sequence ID" value="KYC37085.1"/>
    <property type="molecule type" value="Genomic_DNA"/>
</dbReference>
<dbReference type="Proteomes" id="UP000076925">
    <property type="component" value="Unassembled WGS sequence"/>
</dbReference>
<dbReference type="OrthoDB" id="2379168at2"/>
<feature type="transmembrane region" description="Helical" evidence="1">
    <location>
        <begin position="193"/>
        <end position="213"/>
    </location>
</feature>
<keyword evidence="1" id="KW-0472">Membrane</keyword>
<feature type="transmembrane region" description="Helical" evidence="1">
    <location>
        <begin position="148"/>
        <end position="167"/>
    </location>
</feature>
<gene>
    <name evidence="2" type="ORF">WA1_46485</name>
</gene>
<dbReference type="AlphaFoldDB" id="A0A139WXB9"/>
<feature type="transmembrane region" description="Helical" evidence="1">
    <location>
        <begin position="411"/>
        <end position="430"/>
    </location>
</feature>
<feature type="transmembrane region" description="Helical" evidence="1">
    <location>
        <begin position="271"/>
        <end position="289"/>
    </location>
</feature>
<feature type="transmembrane region" description="Helical" evidence="1">
    <location>
        <begin position="222"/>
        <end position="242"/>
    </location>
</feature>
<feature type="transmembrane region" description="Helical" evidence="1">
    <location>
        <begin position="442"/>
        <end position="459"/>
    </location>
</feature>
<feature type="transmembrane region" description="Helical" evidence="1">
    <location>
        <begin position="106"/>
        <end position="123"/>
    </location>
</feature>
<organism evidence="2 3">
    <name type="scientific">Scytonema hofmannii PCC 7110</name>
    <dbReference type="NCBI Taxonomy" id="128403"/>
    <lineage>
        <taxon>Bacteria</taxon>
        <taxon>Bacillati</taxon>
        <taxon>Cyanobacteriota</taxon>
        <taxon>Cyanophyceae</taxon>
        <taxon>Nostocales</taxon>
        <taxon>Scytonemataceae</taxon>
        <taxon>Scytonema</taxon>
    </lineage>
</organism>